<reference evidence="2" key="1">
    <citation type="journal article" date="2011" name="Environ. Microbiol.">
        <title>Time-series analyses of Monterey Bay coastal microbial picoplankton using a 'genome proxy' microarray.</title>
        <authorList>
            <person name="Rich V.I."/>
            <person name="Pham V.D."/>
            <person name="Eppley J."/>
            <person name="Shi Y."/>
            <person name="DeLong E.F."/>
        </authorList>
    </citation>
    <scope>NUCLEOTIDE SEQUENCE</scope>
</reference>
<dbReference type="EMBL" id="GU474877">
    <property type="protein sequence ID" value="ADI17939.1"/>
    <property type="molecule type" value="Genomic_DNA"/>
</dbReference>
<proteinExistence type="predicted"/>
<feature type="compositionally biased region" description="Polar residues" evidence="1">
    <location>
        <begin position="29"/>
        <end position="39"/>
    </location>
</feature>
<accession>E0XU48</accession>
<protein>
    <submittedName>
        <fullName evidence="2">Uncharacterized protein</fullName>
    </submittedName>
</protein>
<sequence length="45" mass="5070">MSLKLLRKGRGLKNRHPLVKASGGLKKNPASSYSPTQLPVQYHRR</sequence>
<evidence type="ECO:0000313" key="2">
    <source>
        <dbReference type="EMBL" id="ADI17939.1"/>
    </source>
</evidence>
<feature type="region of interest" description="Disordered" evidence="1">
    <location>
        <begin position="1"/>
        <end position="45"/>
    </location>
</feature>
<name>E0XU48_9BACT</name>
<evidence type="ECO:0000256" key="1">
    <source>
        <dbReference type="SAM" id="MobiDB-lite"/>
    </source>
</evidence>
<dbReference type="AlphaFoldDB" id="E0XU48"/>
<feature type="compositionally biased region" description="Basic residues" evidence="1">
    <location>
        <begin position="1"/>
        <end position="18"/>
    </location>
</feature>
<organism evidence="2">
    <name type="scientific">uncultured Desulfobacterales bacterium HF0200_07G10</name>
    <dbReference type="NCBI Taxonomy" id="710741"/>
    <lineage>
        <taxon>Bacteria</taxon>
        <taxon>Pseudomonadati</taxon>
        <taxon>Thermodesulfobacteriota</taxon>
        <taxon>Desulfobacteria</taxon>
        <taxon>Desulfobacterales</taxon>
        <taxon>environmental samples</taxon>
    </lineage>
</organism>